<protein>
    <submittedName>
        <fullName evidence="3">Uncharacterized protein</fullName>
    </submittedName>
</protein>
<feature type="transmembrane region" description="Helical" evidence="2">
    <location>
        <begin position="144"/>
        <end position="162"/>
    </location>
</feature>
<feature type="region of interest" description="Disordered" evidence="1">
    <location>
        <begin position="1"/>
        <end position="50"/>
    </location>
</feature>
<gene>
    <name evidence="3" type="ORF">IPV69_22275</name>
</gene>
<keyword evidence="2" id="KW-0812">Transmembrane</keyword>
<dbReference type="EMBL" id="CP063458">
    <property type="protein sequence ID" value="QOV88925.1"/>
    <property type="molecule type" value="Genomic_DNA"/>
</dbReference>
<evidence type="ECO:0000313" key="4">
    <source>
        <dbReference type="Proteomes" id="UP000593765"/>
    </source>
</evidence>
<feature type="transmembrane region" description="Helical" evidence="2">
    <location>
        <begin position="167"/>
        <end position="186"/>
    </location>
</feature>
<keyword evidence="4" id="KW-1185">Reference proteome</keyword>
<accession>A0A7M2WTS6</accession>
<evidence type="ECO:0000256" key="2">
    <source>
        <dbReference type="SAM" id="Phobius"/>
    </source>
</evidence>
<evidence type="ECO:0000313" key="3">
    <source>
        <dbReference type="EMBL" id="QOV88925.1"/>
    </source>
</evidence>
<sequence length="192" mass="21583">MLREHALWEGREMAGMGEPKPSSPDSQRDSNAEPRSDDVPVNEPETKPPVLEYGKPIDPIVAGQVWGALPQDAGWIVLFAMIATWAGTATGINLIVEHITRTSLHRDAVRISTAAVLFLLWLWQRQRLKSYAFLALGHWFTRWLFAWGVLSLLALTPLFFFAQSMPVAIIVIVVAFTLAATGWFSWRTREMP</sequence>
<dbReference type="RefSeq" id="WP_206291934.1">
    <property type="nucleotide sequence ID" value="NZ_CP063458.1"/>
</dbReference>
<organism evidence="3 4">
    <name type="scientific">Humisphaera borealis</name>
    <dbReference type="NCBI Taxonomy" id="2807512"/>
    <lineage>
        <taxon>Bacteria</taxon>
        <taxon>Pseudomonadati</taxon>
        <taxon>Planctomycetota</taxon>
        <taxon>Phycisphaerae</taxon>
        <taxon>Tepidisphaerales</taxon>
        <taxon>Tepidisphaeraceae</taxon>
        <taxon>Humisphaera</taxon>
    </lineage>
</organism>
<feature type="compositionally biased region" description="Basic and acidic residues" evidence="1">
    <location>
        <begin position="26"/>
        <end position="38"/>
    </location>
</feature>
<dbReference type="Proteomes" id="UP000593765">
    <property type="component" value="Chromosome"/>
</dbReference>
<dbReference type="AlphaFoldDB" id="A0A7M2WTS6"/>
<evidence type="ECO:0000256" key="1">
    <source>
        <dbReference type="SAM" id="MobiDB-lite"/>
    </source>
</evidence>
<name>A0A7M2WTS6_9BACT</name>
<feature type="transmembrane region" description="Helical" evidence="2">
    <location>
        <begin position="73"/>
        <end position="96"/>
    </location>
</feature>
<feature type="transmembrane region" description="Helical" evidence="2">
    <location>
        <begin position="108"/>
        <end position="124"/>
    </location>
</feature>
<reference evidence="3 4" key="1">
    <citation type="submission" date="2020-10" db="EMBL/GenBank/DDBJ databases">
        <title>Wide distribution of Phycisphaera-like planctomycetes from WD2101 soil group in peatlands and genome analysis of the first cultivated representative.</title>
        <authorList>
            <person name="Dedysh S.N."/>
            <person name="Beletsky A.V."/>
            <person name="Ivanova A."/>
            <person name="Kulichevskaya I.S."/>
            <person name="Suzina N.E."/>
            <person name="Philippov D.A."/>
            <person name="Rakitin A.L."/>
            <person name="Mardanov A.V."/>
            <person name="Ravin N.V."/>
        </authorList>
    </citation>
    <scope>NUCLEOTIDE SEQUENCE [LARGE SCALE GENOMIC DNA]</scope>
    <source>
        <strain evidence="3 4">M1803</strain>
    </source>
</reference>
<feature type="compositionally biased region" description="Basic and acidic residues" evidence="1">
    <location>
        <begin position="1"/>
        <end position="12"/>
    </location>
</feature>
<keyword evidence="2" id="KW-1133">Transmembrane helix</keyword>
<keyword evidence="2" id="KW-0472">Membrane</keyword>
<dbReference type="KEGG" id="hbs:IPV69_22275"/>
<proteinExistence type="predicted"/>